<dbReference type="SUPFAM" id="SSF51261">
    <property type="entry name" value="Duplicated hybrid motif"/>
    <property type="match status" value="1"/>
</dbReference>
<feature type="signal peptide" evidence="2">
    <location>
        <begin position="1"/>
        <end position="20"/>
    </location>
</feature>
<dbReference type="Gene3D" id="2.70.70.10">
    <property type="entry name" value="Glucose Permease (Domain IIA)"/>
    <property type="match status" value="1"/>
</dbReference>
<comment type="caution">
    <text evidence="4">The sequence shown here is derived from an EMBL/GenBank/DDBJ whole genome shotgun (WGS) entry which is preliminary data.</text>
</comment>
<dbReference type="PANTHER" id="PTHR21666:SF270">
    <property type="entry name" value="MUREIN HYDROLASE ACTIVATOR ENVC"/>
    <property type="match status" value="1"/>
</dbReference>
<dbReference type="Proteomes" id="UP000310249">
    <property type="component" value="Unassembled WGS sequence"/>
</dbReference>
<organism evidence="4 5">
    <name type="scientific">Pseudoalteromonas rubra</name>
    <dbReference type="NCBI Taxonomy" id="43658"/>
    <lineage>
        <taxon>Bacteria</taxon>
        <taxon>Pseudomonadati</taxon>
        <taxon>Pseudomonadota</taxon>
        <taxon>Gammaproteobacteria</taxon>
        <taxon>Alteromonadales</taxon>
        <taxon>Pseudoalteromonadaceae</taxon>
        <taxon>Pseudoalteromonas</taxon>
    </lineage>
</organism>
<dbReference type="CDD" id="cd12797">
    <property type="entry name" value="M23_peptidase"/>
    <property type="match status" value="1"/>
</dbReference>
<dbReference type="FunFam" id="2.70.70.10:FF:000003">
    <property type="entry name" value="Murein hydrolase activator EnvC"/>
    <property type="match status" value="1"/>
</dbReference>
<evidence type="ECO:0000256" key="1">
    <source>
        <dbReference type="SAM" id="Coils"/>
    </source>
</evidence>
<proteinExistence type="predicted"/>
<dbReference type="Gene3D" id="6.10.250.3150">
    <property type="match status" value="1"/>
</dbReference>
<reference evidence="5" key="2">
    <citation type="submission" date="2019-06" db="EMBL/GenBank/DDBJ databases">
        <title>Co-occurence of chitin degradation, pigmentation and bioactivity in marine Pseudoalteromonas.</title>
        <authorList>
            <person name="Sonnenschein E.C."/>
            <person name="Bech P.K."/>
        </authorList>
    </citation>
    <scope>NUCLEOTIDE SEQUENCE [LARGE SCALE GENOMIC DNA]</scope>
    <source>
        <strain evidence="5">S2676</strain>
    </source>
</reference>
<gene>
    <name evidence="4" type="ORF">CWB99_03555</name>
</gene>
<dbReference type="PANTHER" id="PTHR21666">
    <property type="entry name" value="PEPTIDASE-RELATED"/>
    <property type="match status" value="1"/>
</dbReference>
<feature type="chain" id="PRO_5024438995" evidence="2">
    <location>
        <begin position="21"/>
        <end position="379"/>
    </location>
</feature>
<accession>A0A5S3WSI3</accession>
<evidence type="ECO:0000313" key="5">
    <source>
        <dbReference type="Proteomes" id="UP000310249"/>
    </source>
</evidence>
<keyword evidence="4" id="KW-0378">Hydrolase</keyword>
<evidence type="ECO:0000259" key="3">
    <source>
        <dbReference type="Pfam" id="PF01551"/>
    </source>
</evidence>
<sequence length="379" mass="42207">MHRTLAVLSVCLLLPLTGQANETRTKADLAAVQAELKKSQVAYQQQQASFRALQSTLQSFELEIAKSAKALALTEQGISENKQQQYTLQREAEQLKQQKKRLQRLLAAQLKSAYVTGSHDYSKMLLNQQHAAALERTISYYDYFNQARIAQLEALKSVFAKLAENSAQLERKKKQLHALQGQQKARQDELLLAQNARRTHLSKLNDKLNQAKAAIAYLEENEQTLITTLEALASEQAASPEQYVAQLQGLQRLKGKLAWPLDGRLKHRFGQRKHVGMNWKGVVIRGSNGDPVNSVAPGQVVYADWLNGFGWVIVLDHGEGFMSLYGHAQTLLKDVGDQVMPGEPIALVGQSGGQTDPGLYFEIRHKGSAVDPVKWCRSS</sequence>
<dbReference type="InterPro" id="IPR011055">
    <property type="entry name" value="Dup_hybrid_motif"/>
</dbReference>
<protein>
    <submittedName>
        <fullName evidence="4">Protease</fullName>
    </submittedName>
</protein>
<dbReference type="OrthoDB" id="9784703at2"/>
<dbReference type="GO" id="GO:0006508">
    <property type="term" value="P:proteolysis"/>
    <property type="evidence" value="ECO:0007669"/>
    <property type="project" value="UniProtKB-KW"/>
</dbReference>
<reference evidence="4 5" key="1">
    <citation type="submission" date="2018-01" db="EMBL/GenBank/DDBJ databases">
        <authorList>
            <person name="Paulsen S."/>
            <person name="Gram L.K."/>
        </authorList>
    </citation>
    <scope>NUCLEOTIDE SEQUENCE [LARGE SCALE GENOMIC DNA]</scope>
    <source>
        <strain evidence="4 5">S2676</strain>
    </source>
</reference>
<dbReference type="InterPro" id="IPR016047">
    <property type="entry name" value="M23ase_b-sheet_dom"/>
</dbReference>
<dbReference type="InterPro" id="IPR050570">
    <property type="entry name" value="Cell_wall_metabolism_enzyme"/>
</dbReference>
<feature type="coiled-coil region" evidence="1">
    <location>
        <begin position="152"/>
        <end position="221"/>
    </location>
</feature>
<keyword evidence="1" id="KW-0175">Coiled coil</keyword>
<dbReference type="Pfam" id="PF01551">
    <property type="entry name" value="Peptidase_M23"/>
    <property type="match status" value="1"/>
</dbReference>
<dbReference type="AlphaFoldDB" id="A0A5S3WSI3"/>
<feature type="domain" description="M23ase beta-sheet core" evidence="3">
    <location>
        <begin position="279"/>
        <end position="372"/>
    </location>
</feature>
<evidence type="ECO:0000256" key="2">
    <source>
        <dbReference type="SAM" id="SignalP"/>
    </source>
</evidence>
<dbReference type="EMBL" id="PNCI01000008">
    <property type="protein sequence ID" value="TMP31346.1"/>
    <property type="molecule type" value="Genomic_DNA"/>
</dbReference>
<dbReference type="GO" id="GO:0004222">
    <property type="term" value="F:metalloendopeptidase activity"/>
    <property type="evidence" value="ECO:0007669"/>
    <property type="project" value="TreeGrafter"/>
</dbReference>
<evidence type="ECO:0000313" key="4">
    <source>
        <dbReference type="EMBL" id="TMP31346.1"/>
    </source>
</evidence>
<feature type="coiled-coil region" evidence="1">
    <location>
        <begin position="78"/>
        <end position="112"/>
    </location>
</feature>
<keyword evidence="4" id="KW-0645">Protease</keyword>
<dbReference type="RefSeq" id="WP_138551385.1">
    <property type="nucleotide sequence ID" value="NZ_PNCH01000021.1"/>
</dbReference>
<name>A0A5S3WSI3_9GAMM</name>
<keyword evidence="2" id="KW-0732">Signal</keyword>